<name>A0A1X2G466_9FUNG</name>
<dbReference type="AlphaFoldDB" id="A0A1X2G466"/>
<gene>
    <name evidence="1" type="ORF">DM01DRAFT_1182499</name>
</gene>
<sequence>MINLGLKETMKKSWLRSSSKLLNQKMPIADHFFDENDNIWFNVVTPEFALTESFSGQQLLCMNPEWIELYMFVQTLQTTSVPPTPTRSHLSNSSTSTRQLPLKTQYNLEQMVVDYCEVEHCKCCCFGSRRVNSVVRPYAYYVRPFGRITGVHILPLYYNRSIVLALVDALLKDLMKIKDSYPFKERLELMERTSDYLIECLRQCGADVFEDLWSSFDSNRGETSPWHPRERLYISRQPVGITKVSSKRCFHPEYKGFAGYDGFWDFVASCFGSDDPLQVRSEASRNSFQLYM</sequence>
<organism evidence="1 2">
    <name type="scientific">Hesseltinella vesiculosa</name>
    <dbReference type="NCBI Taxonomy" id="101127"/>
    <lineage>
        <taxon>Eukaryota</taxon>
        <taxon>Fungi</taxon>
        <taxon>Fungi incertae sedis</taxon>
        <taxon>Mucoromycota</taxon>
        <taxon>Mucoromycotina</taxon>
        <taxon>Mucoromycetes</taxon>
        <taxon>Mucorales</taxon>
        <taxon>Cunninghamellaceae</taxon>
        <taxon>Hesseltinella</taxon>
    </lineage>
</organism>
<dbReference type="EMBL" id="MCGT01000048">
    <property type="protein sequence ID" value="ORX44438.1"/>
    <property type="molecule type" value="Genomic_DNA"/>
</dbReference>
<evidence type="ECO:0000313" key="1">
    <source>
        <dbReference type="EMBL" id="ORX44438.1"/>
    </source>
</evidence>
<keyword evidence="2" id="KW-1185">Reference proteome</keyword>
<protein>
    <submittedName>
        <fullName evidence="1">Uncharacterized protein</fullName>
    </submittedName>
</protein>
<proteinExistence type="predicted"/>
<accession>A0A1X2G466</accession>
<comment type="caution">
    <text evidence="1">The sequence shown here is derived from an EMBL/GenBank/DDBJ whole genome shotgun (WGS) entry which is preliminary data.</text>
</comment>
<dbReference type="Proteomes" id="UP000242146">
    <property type="component" value="Unassembled WGS sequence"/>
</dbReference>
<dbReference type="OrthoDB" id="2263392at2759"/>
<reference evidence="1 2" key="1">
    <citation type="submission" date="2016-07" db="EMBL/GenBank/DDBJ databases">
        <title>Pervasive Adenine N6-methylation of Active Genes in Fungi.</title>
        <authorList>
            <consortium name="DOE Joint Genome Institute"/>
            <person name="Mondo S.J."/>
            <person name="Dannebaum R.O."/>
            <person name="Kuo R.C."/>
            <person name="Labutti K."/>
            <person name="Haridas S."/>
            <person name="Kuo A."/>
            <person name="Salamov A."/>
            <person name="Ahrendt S.R."/>
            <person name="Lipzen A."/>
            <person name="Sullivan W."/>
            <person name="Andreopoulos W.B."/>
            <person name="Clum A."/>
            <person name="Lindquist E."/>
            <person name="Daum C."/>
            <person name="Ramamoorthy G.K."/>
            <person name="Gryganskyi A."/>
            <person name="Culley D."/>
            <person name="Magnuson J.K."/>
            <person name="James T.Y."/>
            <person name="O'Malley M.A."/>
            <person name="Stajich J.E."/>
            <person name="Spatafora J.W."/>
            <person name="Visel A."/>
            <person name="Grigoriev I.V."/>
        </authorList>
    </citation>
    <scope>NUCLEOTIDE SEQUENCE [LARGE SCALE GENOMIC DNA]</scope>
    <source>
        <strain evidence="1 2">NRRL 3301</strain>
    </source>
</reference>
<evidence type="ECO:0000313" key="2">
    <source>
        <dbReference type="Proteomes" id="UP000242146"/>
    </source>
</evidence>